<evidence type="ECO:0000313" key="4">
    <source>
        <dbReference type="Proteomes" id="UP000278983"/>
    </source>
</evidence>
<name>A0A432LMW8_9BACT</name>
<dbReference type="GO" id="GO:0004175">
    <property type="term" value="F:endopeptidase activity"/>
    <property type="evidence" value="ECO:0007669"/>
    <property type="project" value="TreeGrafter"/>
</dbReference>
<dbReference type="GO" id="GO:0006508">
    <property type="term" value="P:proteolysis"/>
    <property type="evidence" value="ECO:0007669"/>
    <property type="project" value="InterPro"/>
</dbReference>
<feature type="domain" description="Tail specific protease" evidence="2">
    <location>
        <begin position="262"/>
        <end position="411"/>
    </location>
</feature>
<feature type="chain" id="PRO_5019353659" description="Tail specific protease domain-containing protein" evidence="1">
    <location>
        <begin position="23"/>
        <end position="469"/>
    </location>
</feature>
<dbReference type="PANTHER" id="PTHR32060">
    <property type="entry name" value="TAIL-SPECIFIC PROTEASE"/>
    <property type="match status" value="1"/>
</dbReference>
<dbReference type="SUPFAM" id="SSF52096">
    <property type="entry name" value="ClpP/crotonase"/>
    <property type="match status" value="1"/>
</dbReference>
<reference evidence="3 4" key="1">
    <citation type="submission" date="2018-12" db="EMBL/GenBank/DDBJ databases">
        <title>Genome sequencing of Prevotella sp. KCOM 3155 (= JS262).</title>
        <authorList>
            <person name="Kook J.-K."/>
            <person name="Park S.-N."/>
            <person name="Lim Y.K."/>
        </authorList>
    </citation>
    <scope>NUCLEOTIDE SEQUENCE [LARGE SCALE GENOMIC DNA]</scope>
    <source>
        <strain evidence="3 4">KCOM 3155</strain>
    </source>
</reference>
<dbReference type="Pfam" id="PF03572">
    <property type="entry name" value="Peptidase_S41"/>
    <property type="match status" value="1"/>
</dbReference>
<protein>
    <recommendedName>
        <fullName evidence="2">Tail specific protease domain-containing protein</fullName>
    </recommendedName>
</protein>
<gene>
    <name evidence="3" type="ORF">EHV08_10985</name>
</gene>
<keyword evidence="1" id="KW-0732">Signal</keyword>
<evidence type="ECO:0000259" key="2">
    <source>
        <dbReference type="Pfam" id="PF03572"/>
    </source>
</evidence>
<sequence length="469" mass="53245">MKMKKLLFSILLFLSITSTVDGQEMYSYSIDNPSDELLKKSDSGLLSKQQAIFDIASLVFSIGEIHPDMFSVCKQGDFFKMLNDIEEKLPDSLTTLKLYQLIQPLVVKIGDGHTSLFYPLNDAFKKDTPRIPLSFRVMPNNDITVLFSIDDKIPEGARIIKINGVSDSQMFEKMLDYVSGESMAYKMQKVRNGFAAFFFMLYSADSYNIEYLKPGEKESCHITLTPCPNHELFALKKKKQKESTKDEEKEIYSFRIMPKENVAIMDFRSFSDVERMKVFADSMFTTLRNNNITNLIIDITENGGGNSQVGDVLLRYISPKPFSQFGKYLVKVTPTSQALMKEKVNIGWYSGEVRDDEMKVPLSNKERHFKGNVYLLTSSNTFSSASSFAWTFKEFGMGTVVGEETGGMNVCFGDILEYKLPISGLNAFVSYKRFWQYGADEKDIHGTIPDYKVAKHEALSKAISLCTKH</sequence>
<dbReference type="PANTHER" id="PTHR32060:SF22">
    <property type="entry name" value="CARBOXYL-TERMINAL-PROCESSING PEPTIDASE 3, CHLOROPLASTIC"/>
    <property type="match status" value="1"/>
</dbReference>
<comment type="caution">
    <text evidence="3">The sequence shown here is derived from an EMBL/GenBank/DDBJ whole genome shotgun (WGS) entry which is preliminary data.</text>
</comment>
<evidence type="ECO:0000256" key="1">
    <source>
        <dbReference type="SAM" id="SignalP"/>
    </source>
</evidence>
<evidence type="ECO:0000313" key="3">
    <source>
        <dbReference type="EMBL" id="RUL60213.1"/>
    </source>
</evidence>
<dbReference type="AlphaFoldDB" id="A0A432LMW8"/>
<accession>A0A432LMW8</accession>
<keyword evidence="4" id="KW-1185">Reference proteome</keyword>
<dbReference type="Gene3D" id="3.90.226.10">
    <property type="entry name" value="2-enoyl-CoA Hydratase, Chain A, domain 1"/>
    <property type="match status" value="1"/>
</dbReference>
<proteinExistence type="predicted"/>
<organism evidence="3 4">
    <name type="scientific">Prevotella koreensis</name>
    <dbReference type="NCBI Taxonomy" id="2490854"/>
    <lineage>
        <taxon>Bacteria</taxon>
        <taxon>Pseudomonadati</taxon>
        <taxon>Bacteroidota</taxon>
        <taxon>Bacteroidia</taxon>
        <taxon>Bacteroidales</taxon>
        <taxon>Prevotellaceae</taxon>
        <taxon>Prevotella</taxon>
    </lineage>
</organism>
<dbReference type="EMBL" id="RYYU01000001">
    <property type="protein sequence ID" value="RUL60213.1"/>
    <property type="molecule type" value="Genomic_DNA"/>
</dbReference>
<dbReference type="Proteomes" id="UP000278983">
    <property type="component" value="Unassembled WGS sequence"/>
</dbReference>
<dbReference type="InterPro" id="IPR029045">
    <property type="entry name" value="ClpP/crotonase-like_dom_sf"/>
</dbReference>
<dbReference type="InterPro" id="IPR005151">
    <property type="entry name" value="Tail-specific_protease"/>
</dbReference>
<feature type="signal peptide" evidence="1">
    <location>
        <begin position="1"/>
        <end position="22"/>
    </location>
</feature>
<dbReference type="GO" id="GO:0008236">
    <property type="term" value="F:serine-type peptidase activity"/>
    <property type="evidence" value="ECO:0007669"/>
    <property type="project" value="InterPro"/>
</dbReference>